<name>A0ACD1GYQ5_9EURO</name>
<organism evidence="1 2">
    <name type="scientific">Aspergillus aculeatinus CBS 121060</name>
    <dbReference type="NCBI Taxonomy" id="1448322"/>
    <lineage>
        <taxon>Eukaryota</taxon>
        <taxon>Fungi</taxon>
        <taxon>Dikarya</taxon>
        <taxon>Ascomycota</taxon>
        <taxon>Pezizomycotina</taxon>
        <taxon>Eurotiomycetes</taxon>
        <taxon>Eurotiomycetidae</taxon>
        <taxon>Eurotiales</taxon>
        <taxon>Aspergillaceae</taxon>
        <taxon>Aspergillus</taxon>
        <taxon>Aspergillus subgen. Circumdati</taxon>
    </lineage>
</organism>
<proteinExistence type="predicted"/>
<dbReference type="EMBL" id="KZ824982">
    <property type="protein sequence ID" value="RAH66448.1"/>
    <property type="molecule type" value="Genomic_DNA"/>
</dbReference>
<evidence type="ECO:0000313" key="2">
    <source>
        <dbReference type="Proteomes" id="UP000249661"/>
    </source>
</evidence>
<keyword evidence="2" id="KW-1185">Reference proteome</keyword>
<dbReference type="Proteomes" id="UP000249661">
    <property type="component" value="Unassembled WGS sequence"/>
</dbReference>
<reference evidence="1" key="1">
    <citation type="submission" date="2018-02" db="EMBL/GenBank/DDBJ databases">
        <title>The genomes of Aspergillus section Nigri reveals drivers in fungal speciation.</title>
        <authorList>
            <consortium name="DOE Joint Genome Institute"/>
            <person name="Vesth T.C."/>
            <person name="Nybo J."/>
            <person name="Theobald S."/>
            <person name="Brandl J."/>
            <person name="Frisvad J.C."/>
            <person name="Nielsen K.F."/>
            <person name="Lyhne E.K."/>
            <person name="Kogle M.E."/>
            <person name="Kuo A."/>
            <person name="Riley R."/>
            <person name="Clum A."/>
            <person name="Nolan M."/>
            <person name="Lipzen A."/>
            <person name="Salamov A."/>
            <person name="Henrissat B."/>
            <person name="Wiebenga A."/>
            <person name="De vries R.P."/>
            <person name="Grigoriev I.V."/>
            <person name="Mortensen U.H."/>
            <person name="Andersen M.R."/>
            <person name="Baker S.E."/>
        </authorList>
    </citation>
    <scope>NUCLEOTIDE SEQUENCE</scope>
    <source>
        <strain evidence="1">CBS 121060</strain>
    </source>
</reference>
<accession>A0ACD1GYQ5</accession>
<gene>
    <name evidence="1" type="ORF">BO66DRAFT_181022</name>
</gene>
<evidence type="ECO:0000313" key="1">
    <source>
        <dbReference type="EMBL" id="RAH66448.1"/>
    </source>
</evidence>
<protein>
    <submittedName>
        <fullName evidence="1">Uncharacterized protein</fullName>
    </submittedName>
</protein>
<sequence>MSSSSSSSPILHLTSSIQIHAPLDAVWSALTDTTTWAKWNRFVPAVTIREQPSPPSPLDDDDDRPTPTTTTTPAQETETTPPTTAQPSQTPTPPTASGGGGGGGTLQKGTRMTFHVNMHPSAASTAPQSFQSVDNHVGLVVTEVLPPSPASHPDSQGDGDGNGDGSPGPTATATPTATRRARITWANDTAFQGRVMAALLSAERVHELVEREVVDASSGSVRVVTEVTNWEVQEGYLAYVVKWVFGRRLEENFRCWVEDLKGFVEGQQQQGKMGLGGDGDA</sequence>